<comment type="caution">
    <text evidence="2">The sequence shown here is derived from an EMBL/GenBank/DDBJ whole genome shotgun (WGS) entry which is preliminary data.</text>
</comment>
<gene>
    <name evidence="2" type="ORF">BCR34DRAFT_586344</name>
</gene>
<feature type="domain" description="F-box" evidence="1">
    <location>
        <begin position="59"/>
        <end position="105"/>
    </location>
</feature>
<proteinExistence type="predicted"/>
<keyword evidence="3" id="KW-1185">Reference proteome</keyword>
<dbReference type="PROSITE" id="PS50181">
    <property type="entry name" value="FBOX"/>
    <property type="match status" value="1"/>
</dbReference>
<evidence type="ECO:0000259" key="1">
    <source>
        <dbReference type="PROSITE" id="PS50181"/>
    </source>
</evidence>
<dbReference type="InterPro" id="IPR036047">
    <property type="entry name" value="F-box-like_dom_sf"/>
</dbReference>
<reference evidence="2 3" key="1">
    <citation type="submission" date="2016-07" db="EMBL/GenBank/DDBJ databases">
        <title>Pervasive Adenine N6-methylation of Active Genes in Fungi.</title>
        <authorList>
            <consortium name="DOE Joint Genome Institute"/>
            <person name="Mondo S.J."/>
            <person name="Dannebaum R.O."/>
            <person name="Kuo R.C."/>
            <person name="Labutti K."/>
            <person name="Haridas S."/>
            <person name="Kuo A."/>
            <person name="Salamov A."/>
            <person name="Ahrendt S.R."/>
            <person name="Lipzen A."/>
            <person name="Sullivan W."/>
            <person name="Andreopoulos W.B."/>
            <person name="Clum A."/>
            <person name="Lindquist E."/>
            <person name="Daum C."/>
            <person name="Ramamoorthy G.K."/>
            <person name="Gryganskyi A."/>
            <person name="Culley D."/>
            <person name="Magnuson J.K."/>
            <person name="James T.Y."/>
            <person name="O'Malley M.A."/>
            <person name="Stajich J.E."/>
            <person name="Spatafora J.W."/>
            <person name="Visel A."/>
            <person name="Grigoriev I.V."/>
        </authorList>
    </citation>
    <scope>NUCLEOTIDE SEQUENCE [LARGE SCALE GENOMIC DNA]</scope>
    <source>
        <strain evidence="2 3">CBS 115471</strain>
    </source>
</reference>
<dbReference type="CDD" id="cd09917">
    <property type="entry name" value="F-box_SF"/>
    <property type="match status" value="1"/>
</dbReference>
<dbReference type="InterPro" id="IPR001810">
    <property type="entry name" value="F-box_dom"/>
</dbReference>
<dbReference type="SUPFAM" id="SSF81383">
    <property type="entry name" value="F-box domain"/>
    <property type="match status" value="1"/>
</dbReference>
<evidence type="ECO:0000313" key="2">
    <source>
        <dbReference type="EMBL" id="ORY13763.1"/>
    </source>
</evidence>
<dbReference type="Pfam" id="PF00646">
    <property type="entry name" value="F-box"/>
    <property type="match status" value="1"/>
</dbReference>
<dbReference type="AlphaFoldDB" id="A0A1Y1ZU21"/>
<accession>A0A1Y1ZU21</accession>
<sequence>MTILVGMWNATPSRMKPTLLPSTPPGLSFQPLLIKFVDTGDIEKVICVTLSKMSKTKSKMKLLDLPTELLEMVLRNLGTVDLLHCVQASSPLEKSILASKPLKRLLFLIPPAGWQPGAADQAYTPKQDSESMYIFIQEREEKLQLRIEPWSFERFDDARRGLGKPELNPLLFRLRRYASYMLAGNNMMAGSQVLTPPVKGLTIFVSKDLGEGRGAVVEFYDLDGIKLKDFVREISELCQRIMEEKVVEVTVDRRYEVAQAGNSIRANGGNETFRVADD</sequence>
<name>A0A1Y1ZU21_9PLEO</name>
<protein>
    <recommendedName>
        <fullName evidence="1">F-box domain-containing protein</fullName>
    </recommendedName>
</protein>
<dbReference type="EMBL" id="MCFA01000039">
    <property type="protein sequence ID" value="ORY13763.1"/>
    <property type="molecule type" value="Genomic_DNA"/>
</dbReference>
<dbReference type="Proteomes" id="UP000193144">
    <property type="component" value="Unassembled WGS sequence"/>
</dbReference>
<evidence type="ECO:0000313" key="3">
    <source>
        <dbReference type="Proteomes" id="UP000193144"/>
    </source>
</evidence>
<organism evidence="2 3">
    <name type="scientific">Clohesyomyces aquaticus</name>
    <dbReference type="NCBI Taxonomy" id="1231657"/>
    <lineage>
        <taxon>Eukaryota</taxon>
        <taxon>Fungi</taxon>
        <taxon>Dikarya</taxon>
        <taxon>Ascomycota</taxon>
        <taxon>Pezizomycotina</taxon>
        <taxon>Dothideomycetes</taxon>
        <taxon>Pleosporomycetidae</taxon>
        <taxon>Pleosporales</taxon>
        <taxon>Lindgomycetaceae</taxon>
        <taxon>Clohesyomyces</taxon>
    </lineage>
</organism>